<proteinExistence type="predicted"/>
<keyword evidence="1" id="KW-0812">Transmembrane</keyword>
<name>I4EKH1_9BACT</name>
<sequence length="86" mass="9115">MAKEVGLKPGSISLGSVTSATRSVMESPFNQRVGVGLANSRHRDVMLPLGAVTRGPGYLPFAVWLRLLATLGVTALAVVIHDQRCD</sequence>
<comment type="caution">
    <text evidence="2">The sequence shown here is derived from an EMBL/GenBank/DDBJ whole genome shotgun (WGS) entry which is preliminary data.</text>
</comment>
<dbReference type="Proteomes" id="UP000004221">
    <property type="component" value="Unassembled WGS sequence"/>
</dbReference>
<accession>I4EKH1</accession>
<evidence type="ECO:0000313" key="3">
    <source>
        <dbReference type="Proteomes" id="UP000004221"/>
    </source>
</evidence>
<keyword evidence="3" id="KW-1185">Reference proteome</keyword>
<organism evidence="2 3">
    <name type="scientific">Nitrolancea hollandica Lb</name>
    <dbReference type="NCBI Taxonomy" id="1129897"/>
    <lineage>
        <taxon>Bacteria</taxon>
        <taxon>Pseudomonadati</taxon>
        <taxon>Thermomicrobiota</taxon>
        <taxon>Thermomicrobia</taxon>
        <taxon>Sphaerobacterales</taxon>
        <taxon>Sphaerobacterineae</taxon>
        <taxon>Sphaerobacteraceae</taxon>
        <taxon>Nitrolancea</taxon>
    </lineage>
</organism>
<feature type="transmembrane region" description="Helical" evidence="1">
    <location>
        <begin position="58"/>
        <end position="80"/>
    </location>
</feature>
<protein>
    <submittedName>
        <fullName evidence="2">Uncharacterized protein</fullName>
    </submittedName>
</protein>
<keyword evidence="1" id="KW-0472">Membrane</keyword>
<evidence type="ECO:0000313" key="2">
    <source>
        <dbReference type="EMBL" id="CCF85183.1"/>
    </source>
</evidence>
<evidence type="ECO:0000256" key="1">
    <source>
        <dbReference type="SAM" id="Phobius"/>
    </source>
</evidence>
<keyword evidence="1" id="KW-1133">Transmembrane helix</keyword>
<dbReference type="AlphaFoldDB" id="I4EKH1"/>
<dbReference type="EMBL" id="CAGS01000401">
    <property type="protein sequence ID" value="CCF85183.1"/>
    <property type="molecule type" value="Genomic_DNA"/>
</dbReference>
<reference evidence="2 3" key="1">
    <citation type="journal article" date="2012" name="ISME J.">
        <title>Nitrification expanded: discovery, physiology and genomics of a nitrite-oxidizing bacterium from the phylum Chloroflexi.</title>
        <authorList>
            <person name="Sorokin D.Y."/>
            <person name="Lucker S."/>
            <person name="Vejmelkova D."/>
            <person name="Kostrikina N.A."/>
            <person name="Kleerebezem R."/>
            <person name="Rijpstra W.I."/>
            <person name="Damste J.S."/>
            <person name="Le Paslier D."/>
            <person name="Muyzer G."/>
            <person name="Wagner M."/>
            <person name="van Loosdrecht M.C."/>
            <person name="Daims H."/>
        </authorList>
    </citation>
    <scope>NUCLEOTIDE SEQUENCE [LARGE SCALE GENOMIC DNA]</scope>
    <source>
        <strain evidence="3">none</strain>
    </source>
</reference>
<gene>
    <name evidence="2" type="ORF">NITHO_460019</name>
</gene>